<proteinExistence type="predicted"/>
<evidence type="ECO:0000313" key="3">
    <source>
        <dbReference type="EMBL" id="QJA85078.1"/>
    </source>
</evidence>
<dbReference type="AlphaFoldDB" id="A0A6M3K3X0"/>
<reference evidence="2" key="1">
    <citation type="submission" date="2020-03" db="EMBL/GenBank/DDBJ databases">
        <title>The deep terrestrial virosphere.</title>
        <authorList>
            <person name="Holmfeldt K."/>
            <person name="Nilsson E."/>
            <person name="Simone D."/>
            <person name="Lopez-Fernandez M."/>
            <person name="Wu X."/>
            <person name="de Brujin I."/>
            <person name="Lundin D."/>
            <person name="Andersson A."/>
            <person name="Bertilsson S."/>
            <person name="Dopson M."/>
        </authorList>
    </citation>
    <scope>NUCLEOTIDE SEQUENCE</scope>
    <source>
        <strain evidence="2">MM415A01780</strain>
        <strain evidence="3">MM415B02281</strain>
    </source>
</reference>
<protein>
    <submittedName>
        <fullName evidence="2">Uncharacterized protein</fullName>
    </submittedName>
</protein>
<feature type="compositionally biased region" description="Basic and acidic residues" evidence="1">
    <location>
        <begin position="85"/>
        <end position="95"/>
    </location>
</feature>
<evidence type="ECO:0000256" key="1">
    <source>
        <dbReference type="SAM" id="MobiDB-lite"/>
    </source>
</evidence>
<feature type="region of interest" description="Disordered" evidence="1">
    <location>
        <begin position="61"/>
        <end position="95"/>
    </location>
</feature>
<dbReference type="EMBL" id="MT142164">
    <property type="protein sequence ID" value="QJA75435.1"/>
    <property type="molecule type" value="Genomic_DNA"/>
</dbReference>
<sequence length="95" mass="10735">MQEILNTRKTLGSTVEAGKTTIFTMNPLYLELPPETKVRWLMVMNSFIQDQLGDIRKEIRHDTLQAGQNSPPATERTAVPENATQEEKQGIQDPP</sequence>
<organism evidence="2">
    <name type="scientific">viral metagenome</name>
    <dbReference type="NCBI Taxonomy" id="1070528"/>
    <lineage>
        <taxon>unclassified sequences</taxon>
        <taxon>metagenomes</taxon>
        <taxon>organismal metagenomes</taxon>
    </lineage>
</organism>
<accession>A0A6M3K3X0</accession>
<evidence type="ECO:0000313" key="2">
    <source>
        <dbReference type="EMBL" id="QJA75435.1"/>
    </source>
</evidence>
<name>A0A6M3K3X0_9ZZZZ</name>
<dbReference type="EMBL" id="MT142553">
    <property type="protein sequence ID" value="QJA85078.1"/>
    <property type="molecule type" value="Genomic_DNA"/>
</dbReference>
<gene>
    <name evidence="2" type="ORF">MM415A01780_0001</name>
    <name evidence="3" type="ORF">MM415B02281_0002</name>
</gene>